<dbReference type="NCBIfam" id="NF004790">
    <property type="entry name" value="PRK06136.1"/>
    <property type="match status" value="1"/>
</dbReference>
<dbReference type="GO" id="GO:0032259">
    <property type="term" value="P:methylation"/>
    <property type="evidence" value="ECO:0007669"/>
    <property type="project" value="UniProtKB-KW"/>
</dbReference>
<reference evidence="12" key="1">
    <citation type="submission" date="2021-03" db="EMBL/GenBank/DDBJ databases">
        <title>Genomic Encyclopedia of Type Strains, Phase IV (KMG-V): Genome sequencing to study the core and pangenomes of soil and plant-associated prokaryotes.</title>
        <authorList>
            <person name="Whitman W."/>
        </authorList>
    </citation>
    <scope>NUCLEOTIDE SEQUENCE</scope>
    <source>
        <strain evidence="12">C4</strain>
    </source>
</reference>
<keyword evidence="3 10" id="KW-0489">Methyltransferase</keyword>
<dbReference type="RefSeq" id="WP_209591600.1">
    <property type="nucleotide sequence ID" value="NZ_JAGGMV010000005.1"/>
</dbReference>
<dbReference type="PROSITE" id="PS00839">
    <property type="entry name" value="SUMT_1"/>
    <property type="match status" value="1"/>
</dbReference>
<dbReference type="InterPro" id="IPR050161">
    <property type="entry name" value="Siro_Cobalamin_biosynth"/>
</dbReference>
<evidence type="ECO:0000256" key="10">
    <source>
        <dbReference type="RuleBase" id="RU003960"/>
    </source>
</evidence>
<keyword evidence="4 10" id="KW-0808">Transferase</keyword>
<dbReference type="InterPro" id="IPR003043">
    <property type="entry name" value="Uropor_MeTrfase_CS"/>
</dbReference>
<evidence type="ECO:0000313" key="12">
    <source>
        <dbReference type="EMBL" id="MBP2202085.1"/>
    </source>
</evidence>
<dbReference type="InterPro" id="IPR035996">
    <property type="entry name" value="4pyrrol_Methylase_sf"/>
</dbReference>
<dbReference type="GO" id="GO:0004851">
    <property type="term" value="F:uroporphyrin-III C-methyltransferase activity"/>
    <property type="evidence" value="ECO:0007669"/>
    <property type="project" value="UniProtKB-EC"/>
</dbReference>
<dbReference type="InterPro" id="IPR014776">
    <property type="entry name" value="4pyrrole_Mease_sub2"/>
</dbReference>
<dbReference type="NCBIfam" id="TIGR01469">
    <property type="entry name" value="cobA_cysG_Cterm"/>
    <property type="match status" value="1"/>
</dbReference>
<evidence type="ECO:0000256" key="4">
    <source>
        <dbReference type="ARBA" id="ARBA00022679"/>
    </source>
</evidence>
<comment type="catalytic activity">
    <reaction evidence="7">
        <text>uroporphyrinogen III + 2 S-adenosyl-L-methionine = precorrin-2 + 2 S-adenosyl-L-homocysteine + H(+)</text>
        <dbReference type="Rhea" id="RHEA:32459"/>
        <dbReference type="ChEBI" id="CHEBI:15378"/>
        <dbReference type="ChEBI" id="CHEBI:57308"/>
        <dbReference type="ChEBI" id="CHEBI:57856"/>
        <dbReference type="ChEBI" id="CHEBI:58827"/>
        <dbReference type="ChEBI" id="CHEBI:59789"/>
        <dbReference type="EC" id="2.1.1.107"/>
    </reaction>
    <physiologicalReaction direction="left-to-right" evidence="7">
        <dbReference type="Rhea" id="RHEA:32460"/>
    </physiologicalReaction>
</comment>
<dbReference type="EC" id="2.1.1.107" evidence="2"/>
<dbReference type="PROSITE" id="PS00840">
    <property type="entry name" value="SUMT_2"/>
    <property type="match status" value="1"/>
</dbReference>
<comment type="caution">
    <text evidence="12">The sequence shown here is derived from an EMBL/GenBank/DDBJ whole genome shotgun (WGS) entry which is preliminary data.</text>
</comment>
<dbReference type="Gene3D" id="3.40.1010.10">
    <property type="entry name" value="Cobalt-precorrin-4 Transmethylase, Domain 1"/>
    <property type="match status" value="1"/>
</dbReference>
<comment type="subunit">
    <text evidence="1">Homodimer.</text>
</comment>
<evidence type="ECO:0000259" key="11">
    <source>
        <dbReference type="Pfam" id="PF00590"/>
    </source>
</evidence>
<dbReference type="PANTHER" id="PTHR45790">
    <property type="entry name" value="SIROHEME SYNTHASE-RELATED"/>
    <property type="match status" value="1"/>
</dbReference>
<evidence type="ECO:0000256" key="7">
    <source>
        <dbReference type="ARBA" id="ARBA00052569"/>
    </source>
</evidence>
<dbReference type="Gene3D" id="3.30.950.10">
    <property type="entry name" value="Methyltransferase, Cobalt-precorrin-4 Transmethylase, Domain 2"/>
    <property type="match status" value="1"/>
</dbReference>
<evidence type="ECO:0000256" key="2">
    <source>
        <dbReference type="ARBA" id="ARBA00012162"/>
    </source>
</evidence>
<dbReference type="InterPro" id="IPR014777">
    <property type="entry name" value="4pyrrole_Mease_sub1"/>
</dbReference>
<keyword evidence="6" id="KW-0627">Porphyrin biosynthesis</keyword>
<protein>
    <recommendedName>
        <fullName evidence="2">uroporphyrinogen-III C-methyltransferase</fullName>
        <ecNumber evidence="2">2.1.1.107</ecNumber>
    </recommendedName>
    <alternativeName>
        <fullName evidence="9">S-adenosyl-L-methionine:uroporphyrinogen III methyltransferase</fullName>
    </alternativeName>
</protein>
<name>A0A8J7S2E6_METVO</name>
<dbReference type="EMBL" id="JAGGMV010000005">
    <property type="protein sequence ID" value="MBP2202085.1"/>
    <property type="molecule type" value="Genomic_DNA"/>
</dbReference>
<accession>A0A8J7S2E6</accession>
<dbReference type="PANTHER" id="PTHR45790:SF3">
    <property type="entry name" value="S-ADENOSYL-L-METHIONINE-DEPENDENT UROPORPHYRINOGEN III METHYLTRANSFERASE, CHLOROPLASTIC"/>
    <property type="match status" value="1"/>
</dbReference>
<evidence type="ECO:0000256" key="5">
    <source>
        <dbReference type="ARBA" id="ARBA00022691"/>
    </source>
</evidence>
<dbReference type="Pfam" id="PF00590">
    <property type="entry name" value="TP_methylase"/>
    <property type="match status" value="1"/>
</dbReference>
<proteinExistence type="inferred from homology"/>
<feature type="domain" description="Tetrapyrrole methylase" evidence="11">
    <location>
        <begin position="7"/>
        <end position="221"/>
    </location>
</feature>
<sequence>MEKNNSKVILVGAGPGDEELITLKGINAIKSAEVIIYDDLVGENIIKNNASKDAELIYVGKRKGKHSHKQDEINQIIVDKAKENKLVVRLKGGDSFVFGRGGEEVLAIKKEGIAYEIIPGITSSISVPEIFDIPVTHRKVATSFTVVTGHEAEDKSEGEKQVKLEDLNAQTIVILMGISNLENHVKKLLRNPRRNENTPIAILMDGTRDNQRMVKGTLGTIVEIAQNSDVRAPGIIVVGDVVNILDI</sequence>
<evidence type="ECO:0000256" key="9">
    <source>
        <dbReference type="ARBA" id="ARBA00075570"/>
    </source>
</evidence>
<dbReference type="GO" id="GO:0019354">
    <property type="term" value="P:siroheme biosynthetic process"/>
    <property type="evidence" value="ECO:0007669"/>
    <property type="project" value="InterPro"/>
</dbReference>
<comment type="similarity">
    <text evidence="10">Belongs to the precorrin methyltransferase family.</text>
</comment>
<organism evidence="12 13">
    <name type="scientific">Methanococcus voltae</name>
    <dbReference type="NCBI Taxonomy" id="2188"/>
    <lineage>
        <taxon>Archaea</taxon>
        <taxon>Methanobacteriati</taxon>
        <taxon>Methanobacteriota</taxon>
        <taxon>Methanomada group</taxon>
        <taxon>Methanococci</taxon>
        <taxon>Methanococcales</taxon>
        <taxon>Methanococcaceae</taxon>
        <taxon>Methanococcus</taxon>
    </lineage>
</organism>
<evidence type="ECO:0000256" key="1">
    <source>
        <dbReference type="ARBA" id="ARBA00011738"/>
    </source>
</evidence>
<dbReference type="FunFam" id="3.40.1010.10:FF:000001">
    <property type="entry name" value="Siroheme synthase"/>
    <property type="match status" value="1"/>
</dbReference>
<dbReference type="CDD" id="cd11642">
    <property type="entry name" value="SUMT"/>
    <property type="match status" value="1"/>
</dbReference>
<dbReference type="SUPFAM" id="SSF53790">
    <property type="entry name" value="Tetrapyrrole methylase"/>
    <property type="match status" value="1"/>
</dbReference>
<dbReference type="Proteomes" id="UP000740329">
    <property type="component" value="Unassembled WGS sequence"/>
</dbReference>
<comment type="function">
    <text evidence="8">Catalyzes the two successive C-2 and C-7 methylation reactions involved in the conversion of uroporphyrinogen III to precorrin-2 via the intermediate formation of precorrin-1. It is a step in the biosynthesis of both cobalamin (vitamin B12) and coenzyme F430.</text>
</comment>
<evidence type="ECO:0000256" key="8">
    <source>
        <dbReference type="ARBA" id="ARBA00058927"/>
    </source>
</evidence>
<dbReference type="AlphaFoldDB" id="A0A8J7S2E6"/>
<dbReference type="InterPro" id="IPR000878">
    <property type="entry name" value="4pyrrol_Mease"/>
</dbReference>
<evidence type="ECO:0000313" key="13">
    <source>
        <dbReference type="Proteomes" id="UP000740329"/>
    </source>
</evidence>
<keyword evidence="5" id="KW-0949">S-adenosyl-L-methionine</keyword>
<evidence type="ECO:0000256" key="6">
    <source>
        <dbReference type="ARBA" id="ARBA00023244"/>
    </source>
</evidence>
<dbReference type="InterPro" id="IPR006366">
    <property type="entry name" value="CobA/CysG_C"/>
</dbReference>
<evidence type="ECO:0000256" key="3">
    <source>
        <dbReference type="ARBA" id="ARBA00022603"/>
    </source>
</evidence>
<gene>
    <name evidence="12" type="ORF">J3E07_001526</name>
</gene>